<dbReference type="Proteomes" id="UP001521222">
    <property type="component" value="Unassembled WGS sequence"/>
</dbReference>
<evidence type="ECO:0000313" key="6">
    <source>
        <dbReference type="Proteomes" id="UP001521222"/>
    </source>
</evidence>
<organism evidence="5 6">
    <name type="scientific">Nothophoma quercina</name>
    <dbReference type="NCBI Taxonomy" id="749835"/>
    <lineage>
        <taxon>Eukaryota</taxon>
        <taxon>Fungi</taxon>
        <taxon>Dikarya</taxon>
        <taxon>Ascomycota</taxon>
        <taxon>Pezizomycotina</taxon>
        <taxon>Dothideomycetes</taxon>
        <taxon>Pleosporomycetidae</taxon>
        <taxon>Pleosporales</taxon>
        <taxon>Pleosporineae</taxon>
        <taxon>Didymellaceae</taxon>
        <taxon>Nothophoma</taxon>
    </lineage>
</organism>
<protein>
    <recommendedName>
        <fullName evidence="4">Xylanolytic transcriptional activator regulatory domain-containing protein</fullName>
    </recommendedName>
</protein>
<keyword evidence="6" id="KW-1185">Reference proteome</keyword>
<evidence type="ECO:0000256" key="3">
    <source>
        <dbReference type="SAM" id="MobiDB-lite"/>
    </source>
</evidence>
<sequence length="506" mass="57834">MITIYAPTFTNQYVQWWADRAAGKRLSPEFTCLLLRVCAYSVQYLTPSLRKLIEFELACNLQQLTDRFSDAAEQLSQSFTASNTCIERVQEQFMKGAWLKSESKIVESWHTLGCTIREAQELGIDRDENIEGLSEFDIEIRRRIWALLYIWDWQMGAWLGRPNLIDQKNLNFELPNLRLDQSSTDPNLLSPFAHMALQASLGRRLNTIMGDAQSVDALSADEIIQIEAELDKFVDELPAIFRLHDPDTSLDAEHPYFIIQRHQLHTVIYVTKLDFLKPFLTRARDDKKTDRDDDFRRMGIDLALDVLKVARRLFDHEFPINAKFHMVVFSIFDTSTILCSAIIHDHEHCLPRRDEVANAIDNSLDMLRQLSLTTKLGASSYAFLYKLVQSNPELSRGMGSGKRARKQSTNSTHTLEPPPLVHRASSRDSVISAVDQQHQPPVVAPILPELSIPMETASTMPILSDLSFDVDQFLAQNPFGSADAPDMGGMEQIWDWEDLNLDQFPY</sequence>
<evidence type="ECO:0000259" key="4">
    <source>
        <dbReference type="SMART" id="SM00906"/>
    </source>
</evidence>
<accession>A0ABR3QZA7</accession>
<dbReference type="SMART" id="SM00906">
    <property type="entry name" value="Fungal_trans"/>
    <property type="match status" value="1"/>
</dbReference>
<evidence type="ECO:0000313" key="5">
    <source>
        <dbReference type="EMBL" id="KAL1597481.1"/>
    </source>
</evidence>
<dbReference type="PANTHER" id="PTHR31001:SF84">
    <property type="entry name" value="FUNGAL SPECIFIC TRANSCRIPTION FACTOR"/>
    <property type="match status" value="1"/>
</dbReference>
<dbReference type="InterPro" id="IPR050613">
    <property type="entry name" value="Sec_Metabolite_Reg"/>
</dbReference>
<dbReference type="EMBL" id="JAKIXB020000026">
    <property type="protein sequence ID" value="KAL1597481.1"/>
    <property type="molecule type" value="Genomic_DNA"/>
</dbReference>
<proteinExistence type="predicted"/>
<reference evidence="5 6" key="1">
    <citation type="submission" date="2024-02" db="EMBL/GenBank/DDBJ databases">
        <title>De novo assembly and annotation of 12 fungi associated with fruit tree decline syndrome in Ontario, Canada.</title>
        <authorList>
            <person name="Sulman M."/>
            <person name="Ellouze W."/>
            <person name="Ilyukhin E."/>
        </authorList>
    </citation>
    <scope>NUCLEOTIDE SEQUENCE [LARGE SCALE GENOMIC DNA]</scope>
    <source>
        <strain evidence="5 6">M97-236</strain>
    </source>
</reference>
<feature type="domain" description="Xylanolytic transcriptional activator regulatory" evidence="4">
    <location>
        <begin position="108"/>
        <end position="181"/>
    </location>
</feature>
<gene>
    <name evidence="5" type="ORF">SLS59_007512</name>
</gene>
<dbReference type="Pfam" id="PF04082">
    <property type="entry name" value="Fungal_trans"/>
    <property type="match status" value="1"/>
</dbReference>
<name>A0ABR3QZA7_9PLEO</name>
<evidence type="ECO:0000256" key="1">
    <source>
        <dbReference type="ARBA" id="ARBA00004123"/>
    </source>
</evidence>
<comment type="caution">
    <text evidence="5">The sequence shown here is derived from an EMBL/GenBank/DDBJ whole genome shotgun (WGS) entry which is preliminary data.</text>
</comment>
<keyword evidence="2" id="KW-0539">Nucleus</keyword>
<dbReference type="CDD" id="cd12148">
    <property type="entry name" value="fungal_TF_MHR"/>
    <property type="match status" value="1"/>
</dbReference>
<comment type="subcellular location">
    <subcellularLocation>
        <location evidence="1">Nucleus</location>
    </subcellularLocation>
</comment>
<dbReference type="PANTHER" id="PTHR31001">
    <property type="entry name" value="UNCHARACTERIZED TRANSCRIPTIONAL REGULATORY PROTEIN"/>
    <property type="match status" value="1"/>
</dbReference>
<feature type="region of interest" description="Disordered" evidence="3">
    <location>
        <begin position="395"/>
        <end position="422"/>
    </location>
</feature>
<dbReference type="InterPro" id="IPR007219">
    <property type="entry name" value="XnlR_reg_dom"/>
</dbReference>
<evidence type="ECO:0000256" key="2">
    <source>
        <dbReference type="ARBA" id="ARBA00023242"/>
    </source>
</evidence>